<evidence type="ECO:0000313" key="3">
    <source>
        <dbReference type="Proteomes" id="UP000552309"/>
    </source>
</evidence>
<proteinExistence type="predicted"/>
<evidence type="ECO:0000313" key="2">
    <source>
        <dbReference type="EMBL" id="MBC2142855.1"/>
    </source>
</evidence>
<dbReference type="AlphaFoldDB" id="A0AB73HAS2"/>
<organism evidence="2 3">
    <name type="scientific">Listeria innocua</name>
    <dbReference type="NCBI Taxonomy" id="1642"/>
    <lineage>
        <taxon>Bacteria</taxon>
        <taxon>Bacillati</taxon>
        <taxon>Bacillota</taxon>
        <taxon>Bacilli</taxon>
        <taxon>Bacillales</taxon>
        <taxon>Listeriaceae</taxon>
        <taxon>Listeria</taxon>
    </lineage>
</organism>
<evidence type="ECO:0000256" key="1">
    <source>
        <dbReference type="SAM" id="MobiDB-lite"/>
    </source>
</evidence>
<name>A0AB73HAS2_LISIO</name>
<feature type="region of interest" description="Disordered" evidence="1">
    <location>
        <begin position="1"/>
        <end position="44"/>
    </location>
</feature>
<accession>A0AB73HAS2</accession>
<protein>
    <submittedName>
        <fullName evidence="2">Phage terminase small subunit P27 family</fullName>
    </submittedName>
</protein>
<dbReference type="EMBL" id="JAARXV010000005">
    <property type="protein sequence ID" value="MBC2142855.1"/>
    <property type="molecule type" value="Genomic_DNA"/>
</dbReference>
<dbReference type="Proteomes" id="UP000552309">
    <property type="component" value="Unassembled WGS sequence"/>
</dbReference>
<dbReference type="RefSeq" id="WP_185543632.1">
    <property type="nucleotide sequence ID" value="NZ_JAARXV010000005.1"/>
</dbReference>
<gene>
    <name evidence="2" type="ORF">HCA89_11075</name>
</gene>
<comment type="caution">
    <text evidence="2">The sequence shown here is derived from an EMBL/GenBank/DDBJ whole genome shotgun (WGS) entry which is preliminary data.</text>
</comment>
<feature type="compositionally biased region" description="Basic and acidic residues" evidence="1">
    <location>
        <begin position="20"/>
        <end position="43"/>
    </location>
</feature>
<sequence>MPQPAKSAALQLIQGNPNKKNTDELKRRAEKEEQLKMETDKIKPPSFLNKDGKKAFKFLKEELLNIELISNGDVYHLAMYCDALAEYMQYSKIIKADGYVETVEITETEFSDEGEGIKSKEYKVTHRKPHPLASKLDKSAMRVRSFGNDIGLTPASRAKLAIKMAQEDDDDDF</sequence>
<dbReference type="Pfam" id="PF05119">
    <property type="entry name" value="Terminase_4"/>
    <property type="match status" value="1"/>
</dbReference>
<dbReference type="NCBIfam" id="TIGR01558">
    <property type="entry name" value="sm_term_P27"/>
    <property type="match status" value="1"/>
</dbReference>
<dbReference type="InterPro" id="IPR006448">
    <property type="entry name" value="Phage_term_ssu_P27"/>
</dbReference>
<reference evidence="2 3" key="1">
    <citation type="submission" date="2020-03" db="EMBL/GenBank/DDBJ databases">
        <title>Soil Listeria distribution.</title>
        <authorList>
            <person name="Liao J."/>
            <person name="Wiedmann M."/>
        </authorList>
    </citation>
    <scope>NUCLEOTIDE SEQUENCE [LARGE SCALE GENOMIC DNA]</scope>
    <source>
        <strain evidence="2 3">FSL L7-0297</strain>
    </source>
</reference>